<dbReference type="EMBL" id="JAEVFJ010000025">
    <property type="protein sequence ID" value="KAH8094730.1"/>
    <property type="molecule type" value="Genomic_DNA"/>
</dbReference>
<reference evidence="2" key="1">
    <citation type="journal article" date="2021" name="New Phytol.">
        <title>Evolutionary innovations through gain and loss of genes in the ectomycorrhizal Boletales.</title>
        <authorList>
            <person name="Wu G."/>
            <person name="Miyauchi S."/>
            <person name="Morin E."/>
            <person name="Kuo A."/>
            <person name="Drula E."/>
            <person name="Varga T."/>
            <person name="Kohler A."/>
            <person name="Feng B."/>
            <person name="Cao Y."/>
            <person name="Lipzen A."/>
            <person name="Daum C."/>
            <person name="Hundley H."/>
            <person name="Pangilinan J."/>
            <person name="Johnson J."/>
            <person name="Barry K."/>
            <person name="LaButti K."/>
            <person name="Ng V."/>
            <person name="Ahrendt S."/>
            <person name="Min B."/>
            <person name="Choi I.G."/>
            <person name="Park H."/>
            <person name="Plett J.M."/>
            <person name="Magnuson J."/>
            <person name="Spatafora J.W."/>
            <person name="Nagy L.G."/>
            <person name="Henrissat B."/>
            <person name="Grigoriev I.V."/>
            <person name="Yang Z.L."/>
            <person name="Xu J."/>
            <person name="Martin F.M."/>
        </authorList>
    </citation>
    <scope>NUCLEOTIDE SEQUENCE</scope>
    <source>
        <strain evidence="2">KKN 215</strain>
    </source>
</reference>
<evidence type="ECO:0000313" key="2">
    <source>
        <dbReference type="EMBL" id="KAH8094730.1"/>
    </source>
</evidence>
<dbReference type="Gene3D" id="6.10.250.290">
    <property type="match status" value="1"/>
</dbReference>
<accession>A0A8K0XN38</accession>
<comment type="similarity">
    <text evidence="1">Belongs to the universal ribosomal protein uL10 family.</text>
</comment>
<dbReference type="Proteomes" id="UP000813824">
    <property type="component" value="Unassembled WGS sequence"/>
</dbReference>
<protein>
    <recommendedName>
        <fullName evidence="4">Ribosomal protein L10</fullName>
    </recommendedName>
</protein>
<dbReference type="PANTHER" id="PTHR11560">
    <property type="entry name" value="39S RIBOSOMAL PROTEIN L10, MITOCHONDRIAL"/>
    <property type="match status" value="1"/>
</dbReference>
<proteinExistence type="inferred from homology"/>
<dbReference type="SUPFAM" id="SSF160369">
    <property type="entry name" value="Ribosomal protein L10-like"/>
    <property type="match status" value="1"/>
</dbReference>
<dbReference type="AlphaFoldDB" id="A0A8K0XN38"/>
<name>A0A8K0XN38_9AGAR</name>
<evidence type="ECO:0000256" key="1">
    <source>
        <dbReference type="ARBA" id="ARBA00008889"/>
    </source>
</evidence>
<evidence type="ECO:0008006" key="4">
    <source>
        <dbReference type="Google" id="ProtNLM"/>
    </source>
</evidence>
<dbReference type="OrthoDB" id="360689at2759"/>
<organism evidence="2 3">
    <name type="scientific">Cristinia sonorae</name>
    <dbReference type="NCBI Taxonomy" id="1940300"/>
    <lineage>
        <taxon>Eukaryota</taxon>
        <taxon>Fungi</taxon>
        <taxon>Dikarya</taxon>
        <taxon>Basidiomycota</taxon>
        <taxon>Agaricomycotina</taxon>
        <taxon>Agaricomycetes</taxon>
        <taxon>Agaricomycetidae</taxon>
        <taxon>Agaricales</taxon>
        <taxon>Pleurotineae</taxon>
        <taxon>Stephanosporaceae</taxon>
        <taxon>Cristinia</taxon>
    </lineage>
</organism>
<dbReference type="InterPro" id="IPR047865">
    <property type="entry name" value="Ribosomal_uL10_bac_type"/>
</dbReference>
<gene>
    <name evidence="2" type="ORF">BXZ70DRAFT_947296</name>
</gene>
<dbReference type="Gene3D" id="3.30.70.1730">
    <property type="match status" value="1"/>
</dbReference>
<evidence type="ECO:0000313" key="3">
    <source>
        <dbReference type="Proteomes" id="UP000813824"/>
    </source>
</evidence>
<comment type="caution">
    <text evidence="2">The sequence shown here is derived from an EMBL/GenBank/DDBJ whole genome shotgun (WGS) entry which is preliminary data.</text>
</comment>
<dbReference type="InterPro" id="IPR043141">
    <property type="entry name" value="Ribosomal_uL10-like_sf"/>
</dbReference>
<sequence length="295" mass="32204">MTTMLARPLRLVRPPATPSLSRSYVVSIQPPIVYPKKKYPRSYNERKTYLYNQYARLLEDSQSTPIIFLEHVDFAVPRLIQLRREIAAAALKHATPPPSLSSPTPLPTVTPELPTLKVMNGTLFGVVLRDHKPVDAHIAEAISKMVSGGFAILTLPNLNPPQLKAVLRIMSRLVPPRKAKTPEEIKKEQQDAEKNFIPGRKLKRQRPVPVPDLKVVGALIEGRIFMADGVKSISELPTLDTLRAQLVGLISAPATQLAGVLSQAGGGTLARTLEGLKKSLEEKEDAGQDASAGSS</sequence>
<keyword evidence="3" id="KW-1185">Reference proteome</keyword>